<name>A0ABX7STV0_9FLAO</name>
<gene>
    <name evidence="1" type="ORF">JL193_08825</name>
</gene>
<reference evidence="1 2" key="1">
    <citation type="submission" date="2021-03" db="EMBL/GenBank/DDBJ databases">
        <title>Complete genome of Polaribacter_sp.G4M1.</title>
        <authorList>
            <person name="Jeong S.W."/>
            <person name="Bae J.W."/>
        </authorList>
    </citation>
    <scope>NUCLEOTIDE SEQUENCE [LARGE SCALE GENOMIC DNA]</scope>
    <source>
        <strain evidence="1 2">G4M1</strain>
    </source>
</reference>
<evidence type="ECO:0000313" key="1">
    <source>
        <dbReference type="EMBL" id="QTD36269.1"/>
    </source>
</evidence>
<keyword evidence="2" id="KW-1185">Reference proteome</keyword>
<dbReference type="Proteomes" id="UP000663935">
    <property type="component" value="Chromosome"/>
</dbReference>
<proteinExistence type="predicted"/>
<dbReference type="RefSeq" id="WP_207970459.1">
    <property type="nucleotide sequence ID" value="NZ_CP071795.1"/>
</dbReference>
<sequence>MKIIKIFCMLLLISCSKQKYMITSNKIGEFILGNKLDNKYDLKNFDIKTDDNNKITSIICKSKRYKTNDGYGVGTDINLIKKKNDFSESKITLSKESQEIGDFGNVYIYNNIAFIDVNLDSIVDFVWIEKK</sequence>
<evidence type="ECO:0008006" key="3">
    <source>
        <dbReference type="Google" id="ProtNLM"/>
    </source>
</evidence>
<accession>A0ABX7STV0</accession>
<dbReference type="EMBL" id="CP071795">
    <property type="protein sequence ID" value="QTD36269.1"/>
    <property type="molecule type" value="Genomic_DNA"/>
</dbReference>
<protein>
    <recommendedName>
        <fullName evidence="3">Lipoprotein</fullName>
    </recommendedName>
</protein>
<organism evidence="1 2">
    <name type="scientific">Polaribacter batillariae</name>
    <dbReference type="NCBI Taxonomy" id="2808900"/>
    <lineage>
        <taxon>Bacteria</taxon>
        <taxon>Pseudomonadati</taxon>
        <taxon>Bacteroidota</taxon>
        <taxon>Flavobacteriia</taxon>
        <taxon>Flavobacteriales</taxon>
        <taxon>Flavobacteriaceae</taxon>
    </lineage>
</organism>
<evidence type="ECO:0000313" key="2">
    <source>
        <dbReference type="Proteomes" id="UP000663935"/>
    </source>
</evidence>